<gene>
    <name evidence="1" type="ORF">PSE10A_23160</name>
</gene>
<comment type="caution">
    <text evidence="1">The sequence shown here is derived from an EMBL/GenBank/DDBJ whole genome shotgun (WGS) entry which is preliminary data.</text>
</comment>
<evidence type="ECO:0000313" key="2">
    <source>
        <dbReference type="Proteomes" id="UP000630864"/>
    </source>
</evidence>
<organism evidence="1 2">
    <name type="scientific">Pseudomonas amygdali pv. eriobotryae</name>
    <dbReference type="NCBI Taxonomy" id="129137"/>
    <lineage>
        <taxon>Bacteria</taxon>
        <taxon>Pseudomonadati</taxon>
        <taxon>Pseudomonadota</taxon>
        <taxon>Gammaproteobacteria</taxon>
        <taxon>Pseudomonadales</taxon>
        <taxon>Pseudomonadaceae</taxon>
        <taxon>Pseudomonas</taxon>
        <taxon>Pseudomonas amygdali</taxon>
    </lineage>
</organism>
<dbReference type="Proteomes" id="UP000630864">
    <property type="component" value="Unassembled WGS sequence"/>
</dbReference>
<accession>A0A9P3ACP1</accession>
<evidence type="ECO:0000313" key="1">
    <source>
        <dbReference type="EMBL" id="GFZ59805.1"/>
    </source>
</evidence>
<name>A0A9P3ACP1_PSEA0</name>
<dbReference type="EMBL" id="BMZW01000011">
    <property type="protein sequence ID" value="GFZ59805.1"/>
    <property type="molecule type" value="Genomic_DNA"/>
</dbReference>
<proteinExistence type="predicted"/>
<reference evidence="1" key="1">
    <citation type="submission" date="2020-09" db="EMBL/GenBank/DDBJ databases">
        <title>Pseudomonas syringae pv. eriobotryae genome sequence causing loquat canker disease.</title>
        <authorList>
            <person name="Fukuda S."/>
            <person name="Tashiro H."/>
            <person name="Nagano Y."/>
        </authorList>
    </citation>
    <scope>NUCLEOTIDE SEQUENCE</scope>
    <source>
        <strain evidence="1">AM001</strain>
    </source>
</reference>
<dbReference type="AlphaFoldDB" id="A0A9P3ACP1"/>
<protein>
    <submittedName>
        <fullName evidence="1">Uncharacterized protein</fullName>
    </submittedName>
</protein>
<sequence>MPLGSSLFSLHAGALRPRKGVPPHSGLRAAKGRDYNVMTKDWLDALKCHRGCPPDGVGNISFSASITIYDLTPVASD</sequence>